<organism evidence="1 2">
    <name type="scientific">Laodelphax striatellus</name>
    <name type="common">Small brown planthopper</name>
    <name type="synonym">Delphax striatella</name>
    <dbReference type="NCBI Taxonomy" id="195883"/>
    <lineage>
        <taxon>Eukaryota</taxon>
        <taxon>Metazoa</taxon>
        <taxon>Ecdysozoa</taxon>
        <taxon>Arthropoda</taxon>
        <taxon>Hexapoda</taxon>
        <taxon>Insecta</taxon>
        <taxon>Pterygota</taxon>
        <taxon>Neoptera</taxon>
        <taxon>Paraneoptera</taxon>
        <taxon>Hemiptera</taxon>
        <taxon>Auchenorrhyncha</taxon>
        <taxon>Fulgoroidea</taxon>
        <taxon>Delphacidae</taxon>
        <taxon>Criomorphinae</taxon>
        <taxon>Laodelphax</taxon>
    </lineage>
</organism>
<name>A0A482XU67_LAOST</name>
<dbReference type="EMBL" id="QKKF02000071">
    <property type="protein sequence ID" value="RZF49306.1"/>
    <property type="molecule type" value="Genomic_DNA"/>
</dbReference>
<reference evidence="1 2" key="1">
    <citation type="journal article" date="2017" name="Gigascience">
        <title>Genome sequence of the small brown planthopper, Laodelphax striatellus.</title>
        <authorList>
            <person name="Zhu J."/>
            <person name="Jiang F."/>
            <person name="Wang X."/>
            <person name="Yang P."/>
            <person name="Bao Y."/>
            <person name="Zhao W."/>
            <person name="Wang W."/>
            <person name="Lu H."/>
            <person name="Wang Q."/>
            <person name="Cui N."/>
            <person name="Li J."/>
            <person name="Chen X."/>
            <person name="Luo L."/>
            <person name="Yu J."/>
            <person name="Kang L."/>
            <person name="Cui F."/>
        </authorList>
    </citation>
    <scope>NUCLEOTIDE SEQUENCE [LARGE SCALE GENOMIC DNA]</scope>
    <source>
        <strain evidence="1">Lst14</strain>
    </source>
</reference>
<protein>
    <submittedName>
        <fullName evidence="1">Uncharacterized protein</fullName>
    </submittedName>
</protein>
<dbReference type="InParanoid" id="A0A482XU67"/>
<dbReference type="AlphaFoldDB" id="A0A482XU67"/>
<evidence type="ECO:0000313" key="1">
    <source>
        <dbReference type="EMBL" id="RZF49306.1"/>
    </source>
</evidence>
<proteinExistence type="predicted"/>
<keyword evidence="2" id="KW-1185">Reference proteome</keyword>
<comment type="caution">
    <text evidence="1">The sequence shown here is derived from an EMBL/GenBank/DDBJ whole genome shotgun (WGS) entry which is preliminary data.</text>
</comment>
<gene>
    <name evidence="1" type="ORF">LSTR_LSTR006720</name>
</gene>
<dbReference type="Proteomes" id="UP000291343">
    <property type="component" value="Unassembled WGS sequence"/>
</dbReference>
<accession>A0A482XU67</accession>
<evidence type="ECO:0000313" key="2">
    <source>
        <dbReference type="Proteomes" id="UP000291343"/>
    </source>
</evidence>
<sequence length="80" mass="8633">MSRVCGVLTPRRRKFPIVGLWLLAAAAAFVSCDATTNVDKIPLVKELGLQSGSDKIRTTGVVYLIDIAISDLRDTSDEIA</sequence>
<dbReference type="PROSITE" id="PS51257">
    <property type="entry name" value="PROKAR_LIPOPROTEIN"/>
    <property type="match status" value="1"/>
</dbReference>